<feature type="domain" description="DNA polymerase Y-family little finger" evidence="1">
    <location>
        <begin position="2"/>
        <end position="65"/>
    </location>
</feature>
<proteinExistence type="predicted"/>
<gene>
    <name evidence="2" type="ORF">HNQ92_004761</name>
</gene>
<evidence type="ECO:0000313" key="2">
    <source>
        <dbReference type="EMBL" id="MBB5286600.1"/>
    </source>
</evidence>
<dbReference type="AlphaFoldDB" id="A0A840U3A8"/>
<dbReference type="EMBL" id="JACHGF010000010">
    <property type="protein sequence ID" value="MBB5286600.1"/>
    <property type="molecule type" value="Genomic_DNA"/>
</dbReference>
<dbReference type="Pfam" id="PF11799">
    <property type="entry name" value="IMS_C"/>
    <property type="match status" value="1"/>
</dbReference>
<dbReference type="SUPFAM" id="SSF100879">
    <property type="entry name" value="Lesion bypass DNA polymerase (Y-family), little finger domain"/>
    <property type="match status" value="1"/>
</dbReference>
<dbReference type="Proteomes" id="UP000557307">
    <property type="component" value="Unassembled WGS sequence"/>
</dbReference>
<dbReference type="GO" id="GO:0003684">
    <property type="term" value="F:damaged DNA binding"/>
    <property type="evidence" value="ECO:0007669"/>
    <property type="project" value="InterPro"/>
</dbReference>
<keyword evidence="3" id="KW-1185">Reference proteome</keyword>
<dbReference type="GO" id="GO:0006281">
    <property type="term" value="P:DNA repair"/>
    <property type="evidence" value="ECO:0007669"/>
    <property type="project" value="InterPro"/>
</dbReference>
<dbReference type="RefSeq" id="WP_221307529.1">
    <property type="nucleotide sequence ID" value="NZ_JACHGF010000010.1"/>
</dbReference>
<dbReference type="InterPro" id="IPR017961">
    <property type="entry name" value="DNA_pol_Y-fam_little_finger"/>
</dbReference>
<protein>
    <recommendedName>
        <fullName evidence="1">DNA polymerase Y-family little finger domain-containing protein</fullName>
    </recommendedName>
</protein>
<accession>A0A840U3A8</accession>
<comment type="caution">
    <text evidence="2">The sequence shown here is derived from an EMBL/GenBank/DDBJ whole genome shotgun (WGS) entry which is preliminary data.</text>
</comment>
<dbReference type="Gene3D" id="3.30.1490.100">
    <property type="entry name" value="DNA polymerase, Y-family, little finger domain"/>
    <property type="match status" value="1"/>
</dbReference>
<dbReference type="InterPro" id="IPR036775">
    <property type="entry name" value="DNA_pol_Y-fam_lit_finger_sf"/>
</dbReference>
<reference evidence="2 3" key="1">
    <citation type="submission" date="2020-08" db="EMBL/GenBank/DDBJ databases">
        <title>Genomic Encyclopedia of Type Strains, Phase IV (KMG-IV): sequencing the most valuable type-strain genomes for metagenomic binning, comparative biology and taxonomic classification.</title>
        <authorList>
            <person name="Goeker M."/>
        </authorList>
    </citation>
    <scope>NUCLEOTIDE SEQUENCE [LARGE SCALE GENOMIC DNA]</scope>
    <source>
        <strain evidence="2 3">DSM 105074</strain>
    </source>
</reference>
<evidence type="ECO:0000313" key="3">
    <source>
        <dbReference type="Proteomes" id="UP000557307"/>
    </source>
</evidence>
<evidence type="ECO:0000259" key="1">
    <source>
        <dbReference type="Pfam" id="PF11799"/>
    </source>
</evidence>
<organism evidence="2 3">
    <name type="scientific">Rhabdobacter roseus</name>
    <dbReference type="NCBI Taxonomy" id="1655419"/>
    <lineage>
        <taxon>Bacteria</taxon>
        <taxon>Pseudomonadati</taxon>
        <taxon>Bacteroidota</taxon>
        <taxon>Cytophagia</taxon>
        <taxon>Cytophagales</taxon>
        <taxon>Cytophagaceae</taxon>
        <taxon>Rhabdobacter</taxon>
    </lineage>
</organism>
<name>A0A840U3A8_9BACT</name>
<sequence>MNDFQILTRSRSALLPIREGTFFEQGIAYELLEENSPLPRPVRRLGVSLSNLEDTHPYEGKQLTLSF</sequence>